<gene>
    <name evidence="2" type="ORF">BHS01_03475</name>
</gene>
<evidence type="ECO:0000256" key="1">
    <source>
        <dbReference type="SAM" id="Phobius"/>
    </source>
</evidence>
<feature type="transmembrane region" description="Helical" evidence="1">
    <location>
        <begin position="130"/>
        <end position="148"/>
    </location>
</feature>
<dbReference type="Proteomes" id="UP000516280">
    <property type="component" value="Chromosome"/>
</dbReference>
<feature type="transmembrane region" description="Helical" evidence="1">
    <location>
        <begin position="88"/>
        <end position="110"/>
    </location>
</feature>
<dbReference type="RefSeq" id="WP_109834885.1">
    <property type="nucleotide sequence ID" value="NZ_CP017195.1"/>
</dbReference>
<evidence type="ECO:0008006" key="4">
    <source>
        <dbReference type="Google" id="ProtNLM"/>
    </source>
</evidence>
<evidence type="ECO:0000313" key="2">
    <source>
        <dbReference type="EMBL" id="QDJ27657.1"/>
    </source>
</evidence>
<organism evidence="2 3">
    <name type="scientific">Pseudolactococcus paracarnosus</name>
    <dbReference type="NCBI Taxonomy" id="2749962"/>
    <lineage>
        <taxon>Bacteria</taxon>
        <taxon>Bacillati</taxon>
        <taxon>Bacillota</taxon>
        <taxon>Bacilli</taxon>
        <taxon>Lactobacillales</taxon>
        <taxon>Streptococcaceae</taxon>
        <taxon>Pseudolactococcus</taxon>
    </lineage>
</organism>
<proteinExistence type="predicted"/>
<feature type="transmembrane region" description="Helical" evidence="1">
    <location>
        <begin position="45"/>
        <end position="62"/>
    </location>
</feature>
<protein>
    <recommendedName>
        <fullName evidence="4">ABC transporter permease</fullName>
    </recommendedName>
</protein>
<keyword evidence="1" id="KW-0812">Transmembrane</keyword>
<feature type="transmembrane region" description="Helical" evidence="1">
    <location>
        <begin position="155"/>
        <end position="177"/>
    </location>
</feature>
<accession>A0A7L4WBS0</accession>
<keyword evidence="1" id="KW-0472">Membrane</keyword>
<reference evidence="2 3" key="1">
    <citation type="submission" date="2016-09" db="EMBL/GenBank/DDBJ databases">
        <title>Lactic acid bacteria from MAP meat Genome sequencing and assembly.</title>
        <authorList>
            <person name="Behr J."/>
            <person name="Hilgarth M."/>
            <person name="Vogel R.F."/>
        </authorList>
    </citation>
    <scope>NUCLEOTIDE SEQUENCE [LARGE SCALE GENOMIC DNA]</scope>
    <source>
        <strain evidence="2 3">TMW21615</strain>
    </source>
</reference>
<evidence type="ECO:0000313" key="3">
    <source>
        <dbReference type="Proteomes" id="UP000516280"/>
    </source>
</evidence>
<name>A0A7L4WBS0_9LACT</name>
<dbReference type="AlphaFoldDB" id="A0A7L4WBS0"/>
<dbReference type="EMBL" id="CP017195">
    <property type="protein sequence ID" value="QDJ27657.1"/>
    <property type="molecule type" value="Genomic_DNA"/>
</dbReference>
<keyword evidence="1" id="KW-1133">Transmembrane helix</keyword>
<feature type="transmembrane region" description="Helical" evidence="1">
    <location>
        <begin position="12"/>
        <end position="33"/>
    </location>
</feature>
<feature type="transmembrane region" description="Helical" evidence="1">
    <location>
        <begin position="197"/>
        <end position="217"/>
    </location>
</feature>
<sequence length="227" mass="25445">MCEIITFFSDYWCWIGVILVVILPSAGLCIIKNDMQDTTYSLGKVLFLAQVGVILYSTNYIGQEYATSRLRATLLATPKRGQLLMSKLTVLTLITGASFILSMSLAMLVVKLNHQVSWAVIFENSVMMTAVLSWLILTYLSFFASILFKSGIVPLAIFASLILGMSQLMLVITKYAIYLPDLALMNYFSYPTSPMFLSRMCGLIIGLIWLLPLVMLASKRFLCRDVR</sequence>
<dbReference type="KEGG" id="lpaa:BHS01_03475"/>